<dbReference type="Gene3D" id="1.25.40.10">
    <property type="entry name" value="Tetratricopeptide repeat domain"/>
    <property type="match status" value="1"/>
</dbReference>
<feature type="repeat" description="PPR" evidence="5">
    <location>
        <begin position="135"/>
        <end position="169"/>
    </location>
</feature>
<dbReference type="PROSITE" id="PS51375">
    <property type="entry name" value="PPR"/>
    <property type="match status" value="1"/>
</dbReference>
<evidence type="ECO:0000313" key="6">
    <source>
        <dbReference type="EMBL" id="KAH7131404.1"/>
    </source>
</evidence>
<dbReference type="Pfam" id="PF13812">
    <property type="entry name" value="PPR_3"/>
    <property type="match status" value="1"/>
</dbReference>
<comment type="similarity">
    <text evidence="1">Belongs to the CCM1 family.</text>
</comment>
<dbReference type="PANTHER" id="PTHR47936:SF1">
    <property type="entry name" value="PENTATRICOPEPTIDE REPEAT-CONTAINING PROTEIN GUN1, CHLOROPLASTIC"/>
    <property type="match status" value="1"/>
</dbReference>
<dbReference type="OrthoDB" id="185373at2759"/>
<evidence type="ECO:0000313" key="7">
    <source>
        <dbReference type="Proteomes" id="UP000717696"/>
    </source>
</evidence>
<protein>
    <recommendedName>
        <fullName evidence="8">Pentacotripeptide-repeat region of PRORP domain-containing protein</fullName>
    </recommendedName>
</protein>
<name>A0A9P9IUJ6_9HYPO</name>
<evidence type="ECO:0000256" key="5">
    <source>
        <dbReference type="PROSITE-ProRule" id="PRU00708"/>
    </source>
</evidence>
<sequence length="654" mass="74059">MAESIMSCGASLRWAVRQLPQQRTALERIALLQTRSLHQAHFQPGSSSNTIATPTPSAVTASIKADAPKILDADKVDSTVSEKKAREKLERAAKKNLQYLDDPWKLGQYVSDALAKGRFDEALLLTQKSSSRGQMSVSWNHLINYQLEQQQLRKAIQLYNEMKKRGQLPSAQTYTVLFRGLAKSQHPKLAVSEALKHYQALLRNTRLEPNSTHLNAVLNVCGKAGDLDSMFSILDTVNESTRAPTSYTYSTIINAIRFNVLSDPKDLPEEQKNENIIKAIGRAMSIWEEAISRWRQGRLVMDEEMVCAMGRLTLLSPDRVDKRGVLDLIEQTMNIPNLSKPEVVSAVDYQTKGLARSSSKHKPRVSWVTPGPQTLALLLTTVSSARLTTCGIKYWNLLVREHGIVPDLDIWMRMFGMLKLAKSSAHACEILDVVPDEHINSRMYQMAMETCVRDNINQNVIKHSKRALESMMKRLRLPDPHTMRLHLRVALVSHYQLRSRSDAGDKVGATRDYAMQISDALERLWEPYRKLHNHYFNVVEPKGETAQGILYNNKREVIALARIMYGSFNKIVQQRMLPEADLEKIAPVGARINREIRSFFANREELEPNLRKSKGRGTAGEDMSDYNEVLGGDFEWDTTLAGRQASERREGRGR</sequence>
<keyword evidence="2" id="KW-0677">Repeat</keyword>
<evidence type="ECO:0000256" key="1">
    <source>
        <dbReference type="ARBA" id="ARBA00006192"/>
    </source>
</evidence>
<dbReference type="EMBL" id="JAGMUU010000019">
    <property type="protein sequence ID" value="KAH7131404.1"/>
    <property type="molecule type" value="Genomic_DNA"/>
</dbReference>
<dbReference type="Pfam" id="PF13041">
    <property type="entry name" value="PPR_2"/>
    <property type="match status" value="1"/>
</dbReference>
<organism evidence="6 7">
    <name type="scientific">Dactylonectria estremocensis</name>
    <dbReference type="NCBI Taxonomy" id="1079267"/>
    <lineage>
        <taxon>Eukaryota</taxon>
        <taxon>Fungi</taxon>
        <taxon>Dikarya</taxon>
        <taxon>Ascomycota</taxon>
        <taxon>Pezizomycotina</taxon>
        <taxon>Sordariomycetes</taxon>
        <taxon>Hypocreomycetidae</taxon>
        <taxon>Hypocreales</taxon>
        <taxon>Nectriaceae</taxon>
        <taxon>Dactylonectria</taxon>
    </lineage>
</organism>
<proteinExistence type="inferred from homology"/>
<evidence type="ECO:0008006" key="8">
    <source>
        <dbReference type="Google" id="ProtNLM"/>
    </source>
</evidence>
<evidence type="ECO:0000256" key="4">
    <source>
        <dbReference type="ARBA" id="ARBA00044511"/>
    </source>
</evidence>
<dbReference type="InterPro" id="IPR002885">
    <property type="entry name" value="PPR_rpt"/>
</dbReference>
<evidence type="ECO:0000256" key="3">
    <source>
        <dbReference type="ARBA" id="ARBA00044493"/>
    </source>
</evidence>
<feature type="non-terminal residue" evidence="6">
    <location>
        <position position="654"/>
    </location>
</feature>
<evidence type="ECO:0000256" key="2">
    <source>
        <dbReference type="ARBA" id="ARBA00022737"/>
    </source>
</evidence>
<keyword evidence="7" id="KW-1185">Reference proteome</keyword>
<comment type="caution">
    <text evidence="6">The sequence shown here is derived from an EMBL/GenBank/DDBJ whole genome shotgun (WGS) entry which is preliminary data.</text>
</comment>
<dbReference type="Proteomes" id="UP000717696">
    <property type="component" value="Unassembled WGS sequence"/>
</dbReference>
<accession>A0A9P9IUJ6</accession>
<comment type="subunit">
    <text evidence="4">Binds to mitochondrial small subunit 15S rRNA.</text>
</comment>
<dbReference type="AlphaFoldDB" id="A0A9P9IUJ6"/>
<gene>
    <name evidence="6" type="ORF">B0J13DRAFT_426663</name>
</gene>
<reference evidence="6" key="1">
    <citation type="journal article" date="2021" name="Nat. Commun.">
        <title>Genetic determinants of endophytism in the Arabidopsis root mycobiome.</title>
        <authorList>
            <person name="Mesny F."/>
            <person name="Miyauchi S."/>
            <person name="Thiergart T."/>
            <person name="Pickel B."/>
            <person name="Atanasova L."/>
            <person name="Karlsson M."/>
            <person name="Huettel B."/>
            <person name="Barry K.W."/>
            <person name="Haridas S."/>
            <person name="Chen C."/>
            <person name="Bauer D."/>
            <person name="Andreopoulos W."/>
            <person name="Pangilinan J."/>
            <person name="LaButti K."/>
            <person name="Riley R."/>
            <person name="Lipzen A."/>
            <person name="Clum A."/>
            <person name="Drula E."/>
            <person name="Henrissat B."/>
            <person name="Kohler A."/>
            <person name="Grigoriev I.V."/>
            <person name="Martin F.M."/>
            <person name="Hacquard S."/>
        </authorList>
    </citation>
    <scope>NUCLEOTIDE SEQUENCE</scope>
    <source>
        <strain evidence="6">MPI-CAGE-AT-0021</strain>
    </source>
</reference>
<dbReference type="PANTHER" id="PTHR47936">
    <property type="entry name" value="PPR_LONG DOMAIN-CONTAINING PROTEIN"/>
    <property type="match status" value="1"/>
</dbReference>
<dbReference type="NCBIfam" id="TIGR00756">
    <property type="entry name" value="PPR"/>
    <property type="match status" value="1"/>
</dbReference>
<dbReference type="InterPro" id="IPR011990">
    <property type="entry name" value="TPR-like_helical_dom_sf"/>
</dbReference>
<comment type="function">
    <text evidence="3">Regulates mitochondrial small subunit maturation by controlling 15S rRNA 5'-end processing. Localizes to the 5' precursor of the 15S rRNA in a position that is subsequently occupied by mS47 in the mature yeast mtSSU. Uses structure and sequence-specific RNA recognition, binding to a single-stranded region of the precursor and specifically recognizing bases -6 to -1. The exchange of Ccm1 for mS47 is coupled to the irreversible removal of precursor rRNA that is accompanied by conformational changes of the mitoribosomal proteins uS5m and mS26. These conformational changes signal completion of 5'-end rRNA processing through protection of the mature 5'-end of the 15S rRNA and stabilization of mS47. The removal of the 5' precursor together with the dissociation of Ccm1 may be catalyzed by the 5'-3' exoribonuclease Pet127. Involved in the specific removal of group I introns in mitochondrial encoded transcripts.</text>
</comment>